<reference evidence="16" key="1">
    <citation type="submission" date="2025-08" db="UniProtKB">
        <authorList>
            <consortium name="RefSeq"/>
        </authorList>
    </citation>
    <scope>IDENTIFICATION</scope>
</reference>
<dbReference type="KEGG" id="muo:115482065"/>
<evidence type="ECO:0000313" key="16">
    <source>
        <dbReference type="RefSeq" id="XP_030077487.1"/>
    </source>
</evidence>
<evidence type="ECO:0000256" key="4">
    <source>
        <dbReference type="ARBA" id="ARBA00022475"/>
    </source>
</evidence>
<comment type="subcellular location">
    <subcellularLocation>
        <location evidence="2 13">Cell membrane</location>
        <topology evidence="2 13">Multi-pass membrane protein</topology>
    </subcellularLocation>
</comment>
<dbReference type="GeneID" id="115482065"/>
<accession>A0A6P7ZDQ1</accession>
<evidence type="ECO:0000256" key="13">
    <source>
        <dbReference type="RuleBase" id="RU364061"/>
    </source>
</evidence>
<gene>
    <name evidence="16" type="primary">LOC115482065</name>
</gene>
<evidence type="ECO:0000256" key="1">
    <source>
        <dbReference type="ARBA" id="ARBA00003878"/>
    </source>
</evidence>
<dbReference type="PRINTS" id="PR01534">
    <property type="entry name" value="VOMERONASL1R"/>
</dbReference>
<dbReference type="Pfam" id="PF03402">
    <property type="entry name" value="V1R"/>
    <property type="match status" value="1"/>
</dbReference>
<dbReference type="Gene3D" id="1.20.1070.10">
    <property type="entry name" value="Rhodopsin 7-helix transmembrane proteins"/>
    <property type="match status" value="1"/>
</dbReference>
<keyword evidence="9 13" id="KW-0472">Membrane</keyword>
<evidence type="ECO:0000259" key="14">
    <source>
        <dbReference type="PROSITE" id="PS50262"/>
    </source>
</evidence>
<dbReference type="PANTHER" id="PTHR24062">
    <property type="entry name" value="VOMERONASAL TYPE-1 RECEPTOR"/>
    <property type="match status" value="1"/>
</dbReference>
<dbReference type="InParanoid" id="A0A6P7ZDQ1"/>
<feature type="transmembrane region" description="Helical" evidence="13">
    <location>
        <begin position="45"/>
        <end position="63"/>
    </location>
</feature>
<evidence type="ECO:0000256" key="2">
    <source>
        <dbReference type="ARBA" id="ARBA00004651"/>
    </source>
</evidence>
<evidence type="ECO:0000256" key="8">
    <source>
        <dbReference type="ARBA" id="ARBA00023040"/>
    </source>
</evidence>
<dbReference type="PROSITE" id="PS50262">
    <property type="entry name" value="G_PROTEIN_RECEP_F1_2"/>
    <property type="match status" value="1"/>
</dbReference>
<dbReference type="RefSeq" id="XP_030077487.1">
    <property type="nucleotide sequence ID" value="XM_030221627.1"/>
</dbReference>
<comment type="similarity">
    <text evidence="3 13">Belongs to the G-protein coupled receptor 1 family.</text>
</comment>
<proteinExistence type="inferred from homology"/>
<feature type="transmembrane region" description="Helical" evidence="13">
    <location>
        <begin position="6"/>
        <end position="33"/>
    </location>
</feature>
<feature type="domain" description="G-protein coupled receptors family 1 profile" evidence="14">
    <location>
        <begin position="22"/>
        <end position="286"/>
    </location>
</feature>
<evidence type="ECO:0000256" key="6">
    <source>
        <dbReference type="ARBA" id="ARBA00022692"/>
    </source>
</evidence>
<protein>
    <recommendedName>
        <fullName evidence="13">Vomeronasal type-1 receptor</fullName>
    </recommendedName>
</protein>
<dbReference type="SUPFAM" id="SSF81321">
    <property type="entry name" value="Family A G protein-coupled receptor-like"/>
    <property type="match status" value="1"/>
</dbReference>
<evidence type="ECO:0000256" key="12">
    <source>
        <dbReference type="ARBA" id="ARBA00023224"/>
    </source>
</evidence>
<evidence type="ECO:0000256" key="3">
    <source>
        <dbReference type="ARBA" id="ARBA00010663"/>
    </source>
</evidence>
<dbReference type="Proteomes" id="UP000515156">
    <property type="component" value="Chromosome 12"/>
</dbReference>
<dbReference type="OrthoDB" id="9606139at2759"/>
<keyword evidence="8 13" id="KW-0297">G-protein coupled receptor</keyword>
<keyword evidence="7 13" id="KW-1133">Transmembrane helix</keyword>
<comment type="function">
    <text evidence="1">Putative pheromone receptor.</text>
</comment>
<keyword evidence="4 13" id="KW-1003">Cell membrane</keyword>
<keyword evidence="12 13" id="KW-0807">Transducer</keyword>
<evidence type="ECO:0000256" key="9">
    <source>
        <dbReference type="ARBA" id="ARBA00023136"/>
    </source>
</evidence>
<keyword evidence="6 13" id="KW-0812">Transmembrane</keyword>
<evidence type="ECO:0000256" key="5">
    <source>
        <dbReference type="ARBA" id="ARBA00022507"/>
    </source>
</evidence>
<dbReference type="GO" id="GO:0016503">
    <property type="term" value="F:pheromone receptor activity"/>
    <property type="evidence" value="ECO:0007669"/>
    <property type="project" value="InterPro"/>
</dbReference>
<dbReference type="InterPro" id="IPR004072">
    <property type="entry name" value="Vmron_rcpt_1"/>
</dbReference>
<feature type="transmembrane region" description="Helical" evidence="13">
    <location>
        <begin position="236"/>
        <end position="256"/>
    </location>
</feature>
<dbReference type="FunFam" id="1.20.1070.10:FF:000033">
    <property type="entry name" value="Vomeronasal type-1 receptor"/>
    <property type="match status" value="1"/>
</dbReference>
<organism evidence="15 16">
    <name type="scientific">Microcaecilia unicolor</name>
    <dbReference type="NCBI Taxonomy" id="1415580"/>
    <lineage>
        <taxon>Eukaryota</taxon>
        <taxon>Metazoa</taxon>
        <taxon>Chordata</taxon>
        <taxon>Craniata</taxon>
        <taxon>Vertebrata</taxon>
        <taxon>Euteleostomi</taxon>
        <taxon>Amphibia</taxon>
        <taxon>Gymnophiona</taxon>
        <taxon>Siphonopidae</taxon>
        <taxon>Microcaecilia</taxon>
    </lineage>
</organism>
<dbReference type="AlphaFoldDB" id="A0A6P7ZDQ1"/>
<sequence length="312" mass="35309">MDISSTITIILFLLQTSIGAPTNIFILMAYAHINHTEKDLKPTDIILCHLVFANMLGLVTRGLPQIMSDLGLNNIHNDASCKLLIHAYRTSRGVSICVMSFLSVYQAITLAPSTTQWLFLKSRTKKYSIPYIICFWLFNMLLNAHTLSLMYAQRNGTIPGAQYNLGSCYSKTSVPSLGLFFKIIVNGHDVFFVGLMLICSVYILYVLKRHRDQVQYIQSTRQNSKVMAERTAAKNVITLVSLYVFCFGVDTGFLVYSGTLLIVPPLLYQIRVFISSCYALLSPFVIISFNKKIYRRLRCSHKEGTMKHINTN</sequence>
<feature type="transmembrane region" description="Helical" evidence="13">
    <location>
        <begin position="190"/>
        <end position="207"/>
    </location>
</feature>
<dbReference type="FunCoup" id="A0A6P7ZDQ1">
    <property type="interactions" value="3"/>
</dbReference>
<feature type="transmembrane region" description="Helical" evidence="13">
    <location>
        <begin position="93"/>
        <end position="119"/>
    </location>
</feature>
<keyword evidence="5 13" id="KW-0589">Pheromone response</keyword>
<keyword evidence="11" id="KW-0325">Glycoprotein</keyword>
<feature type="transmembrane region" description="Helical" evidence="13">
    <location>
        <begin position="131"/>
        <end position="152"/>
    </location>
</feature>
<evidence type="ECO:0000256" key="11">
    <source>
        <dbReference type="ARBA" id="ARBA00023180"/>
    </source>
</evidence>
<keyword evidence="15" id="KW-1185">Reference proteome</keyword>
<dbReference type="GO" id="GO:0005886">
    <property type="term" value="C:plasma membrane"/>
    <property type="evidence" value="ECO:0007669"/>
    <property type="project" value="UniProtKB-SubCell"/>
</dbReference>
<feature type="transmembrane region" description="Helical" evidence="13">
    <location>
        <begin position="268"/>
        <end position="289"/>
    </location>
</feature>
<evidence type="ECO:0000256" key="7">
    <source>
        <dbReference type="ARBA" id="ARBA00022989"/>
    </source>
</evidence>
<keyword evidence="10 13" id="KW-0675">Receptor</keyword>
<evidence type="ECO:0000313" key="15">
    <source>
        <dbReference type="Proteomes" id="UP000515156"/>
    </source>
</evidence>
<name>A0A6P7ZDQ1_9AMPH</name>
<dbReference type="GO" id="GO:0019236">
    <property type="term" value="P:response to pheromone"/>
    <property type="evidence" value="ECO:0007669"/>
    <property type="project" value="UniProtKB-KW"/>
</dbReference>
<evidence type="ECO:0000256" key="10">
    <source>
        <dbReference type="ARBA" id="ARBA00023170"/>
    </source>
</evidence>
<dbReference type="InterPro" id="IPR017452">
    <property type="entry name" value="GPCR_Rhodpsn_7TM"/>
</dbReference>